<organism evidence="5 6">
    <name type="scientific">Luteimicrobium subarcticum</name>
    <dbReference type="NCBI Taxonomy" id="620910"/>
    <lineage>
        <taxon>Bacteria</taxon>
        <taxon>Bacillati</taxon>
        <taxon>Actinomycetota</taxon>
        <taxon>Actinomycetes</taxon>
        <taxon>Micrococcales</taxon>
        <taxon>Luteimicrobium</taxon>
    </lineage>
</organism>
<proteinExistence type="inferred from homology"/>
<evidence type="ECO:0000256" key="2">
    <source>
        <dbReference type="ARBA" id="ARBA00022729"/>
    </source>
</evidence>
<dbReference type="GO" id="GO:0016787">
    <property type="term" value="F:hydrolase activity"/>
    <property type="evidence" value="ECO:0007669"/>
    <property type="project" value="UniProtKB-KW"/>
</dbReference>
<evidence type="ECO:0000256" key="3">
    <source>
        <dbReference type="ARBA" id="ARBA00022801"/>
    </source>
</evidence>
<keyword evidence="6" id="KW-1185">Reference proteome</keyword>
<dbReference type="Gene3D" id="3.40.50.1820">
    <property type="entry name" value="alpha/beta hydrolase"/>
    <property type="match status" value="1"/>
</dbReference>
<name>A0A2M8WSM2_9MICO</name>
<dbReference type="AlphaFoldDB" id="A0A2M8WSM2"/>
<dbReference type="PANTHER" id="PTHR43248">
    <property type="entry name" value="2-SUCCINYL-6-HYDROXY-2,4-CYCLOHEXADIENE-1-CARBOXYLATE SYNTHASE"/>
    <property type="match status" value="1"/>
</dbReference>
<comment type="caution">
    <text evidence="5">The sequence shown here is derived from an EMBL/GenBank/DDBJ whole genome shotgun (WGS) entry which is preliminary data.</text>
</comment>
<sequence>MTLGLAPSTVLSRRSPRLLAVVGALVVALLAGCGLGGADDDGGTSSSTLSPSQLAAPQGFETYYTQTVTWKKCGDGFVCGTFRAPVSWQDASSGSISLAAKVHRATGTRIGSLLINPGGPGGSGIDLVDSAPSMLGKSVLDAYDVVGFDPRGVGQSTEVTCLDDAEKDRQLSTWYPETAVGLAAMEKDAKQWADACVKNTGDLLGHVDTQSVARDMDMMRAVLGQAKLDYLGYSYGTQIGSTYAALFPSHVGRMVLDGAIDPTLSSDETSVQQAVGFENALRDYVKDCETGSSCPLSGGVDAGMAQIKRLFDETKVRPLPTSDADRPLTATLAFYGVAVTLYSQSSWSYLTAALSQAIDKGDGTILLNLADQYNDRNSDGSFSTNSSEAFRAVGCLDDPGSSDLATMTKLADQVESEAPTVGSFFSYGGVGCKPWPYPQVKQEGDVHAKGAAPIVIVGTTNDPATPYAWAQGLAKALDSAVLVTYEGEGHTAYRRDNTCIADLVDDYLVDGKVPAEGSTCS</sequence>
<dbReference type="Proteomes" id="UP000231586">
    <property type="component" value="Unassembled WGS sequence"/>
</dbReference>
<evidence type="ECO:0000313" key="5">
    <source>
        <dbReference type="EMBL" id="PJI93908.1"/>
    </source>
</evidence>
<evidence type="ECO:0000259" key="4">
    <source>
        <dbReference type="Pfam" id="PF08386"/>
    </source>
</evidence>
<dbReference type="InterPro" id="IPR051601">
    <property type="entry name" value="Serine_prot/Carboxylest_S33"/>
</dbReference>
<dbReference type="PANTHER" id="PTHR43248:SF29">
    <property type="entry name" value="TRIPEPTIDYL AMINOPEPTIDASE"/>
    <property type="match status" value="1"/>
</dbReference>
<dbReference type="RefSeq" id="WP_245859070.1">
    <property type="nucleotide sequence ID" value="NZ_PGTZ01000007.1"/>
</dbReference>
<dbReference type="EMBL" id="PGTZ01000007">
    <property type="protein sequence ID" value="PJI93908.1"/>
    <property type="molecule type" value="Genomic_DNA"/>
</dbReference>
<accession>A0A2M8WSM2</accession>
<reference evidence="5 6" key="1">
    <citation type="submission" date="2017-11" db="EMBL/GenBank/DDBJ databases">
        <title>Genomic Encyclopedia of Archaeal and Bacterial Type Strains, Phase II (KMG-II): From Individual Species to Whole Genera.</title>
        <authorList>
            <person name="Goeker M."/>
        </authorList>
    </citation>
    <scope>NUCLEOTIDE SEQUENCE [LARGE SCALE GENOMIC DNA]</scope>
    <source>
        <strain evidence="5 6">DSM 22413</strain>
    </source>
</reference>
<keyword evidence="2" id="KW-0732">Signal</keyword>
<evidence type="ECO:0000256" key="1">
    <source>
        <dbReference type="ARBA" id="ARBA00010088"/>
    </source>
</evidence>
<comment type="similarity">
    <text evidence="1">Belongs to the peptidase S33 family.</text>
</comment>
<dbReference type="SUPFAM" id="SSF53474">
    <property type="entry name" value="alpha/beta-Hydrolases"/>
    <property type="match status" value="1"/>
</dbReference>
<dbReference type="InterPro" id="IPR029058">
    <property type="entry name" value="AB_hydrolase_fold"/>
</dbReference>
<dbReference type="InterPro" id="IPR013595">
    <property type="entry name" value="Pept_S33_TAP-like_C"/>
</dbReference>
<protein>
    <submittedName>
        <fullName evidence="5">Alpha/beta hydrolase family protein</fullName>
    </submittedName>
</protein>
<keyword evidence="3 5" id="KW-0378">Hydrolase</keyword>
<dbReference type="Pfam" id="PF08386">
    <property type="entry name" value="Abhydrolase_4"/>
    <property type="match status" value="1"/>
</dbReference>
<evidence type="ECO:0000313" key="6">
    <source>
        <dbReference type="Proteomes" id="UP000231586"/>
    </source>
</evidence>
<feature type="domain" description="Peptidase S33 tripeptidyl aminopeptidase-like C-terminal" evidence="4">
    <location>
        <begin position="419"/>
        <end position="520"/>
    </location>
</feature>
<gene>
    <name evidence="5" type="ORF">CLV34_1388</name>
</gene>